<sequence>MARDFSNPKKLGFMRFLQVAFAFNILLTLALSVFLIKGQYTLGFGDVLDYLNLIFEAMSFWLIWQRKAAARSLIMAFSLFNIVIGTGYNLGQGGFDPLNQLLSSLFDIVLFLYFLTSRRVKAVLTEPFTAEVKREELAREISYYQPRTWAFWRNLIMYFCVFSVVGHWMEAAYCTLIRFGILPGIYDPNSQIWSDWLYPFPVYGVGAVACVLLLYPVKNFLEQHIGSRVVPLLISFVVNALVCTLIELAMGLMLNQPLPDGSLPLWDYRDMFCNFMGQVCLQNAIAFGIVATLMTWVVYPAMESGLRKLPSDVVNTAFVGVVVGFLILVFLYYVNVVVSGLVVTS</sequence>
<feature type="transmembrane region" description="Helical" evidence="1">
    <location>
        <begin position="229"/>
        <end position="255"/>
    </location>
</feature>
<accession>A0A6N8IK42</accession>
<feature type="transmembrane region" description="Helical" evidence="1">
    <location>
        <begin position="97"/>
        <end position="115"/>
    </location>
</feature>
<dbReference type="InterPro" id="IPR010540">
    <property type="entry name" value="CmpB_TMEM229"/>
</dbReference>
<dbReference type="EMBL" id="WPOC01000017">
    <property type="protein sequence ID" value="MVN15770.1"/>
    <property type="molecule type" value="Genomic_DNA"/>
</dbReference>
<keyword evidence="1" id="KW-0812">Transmembrane</keyword>
<organism evidence="2 3">
    <name type="scientific">Gordonibacter urolithinfaciens</name>
    <dbReference type="NCBI Taxonomy" id="1335613"/>
    <lineage>
        <taxon>Bacteria</taxon>
        <taxon>Bacillati</taxon>
        <taxon>Actinomycetota</taxon>
        <taxon>Coriobacteriia</taxon>
        <taxon>Eggerthellales</taxon>
        <taxon>Eggerthellaceae</taxon>
        <taxon>Gordonibacter</taxon>
    </lineage>
</organism>
<protein>
    <submittedName>
        <fullName evidence="2">Uncharacterized protein</fullName>
    </submittedName>
</protein>
<keyword evidence="1" id="KW-0472">Membrane</keyword>
<name>A0A6N8IK42_9ACTN</name>
<feature type="transmembrane region" description="Helical" evidence="1">
    <location>
        <begin position="196"/>
        <end position="217"/>
    </location>
</feature>
<proteinExistence type="predicted"/>
<dbReference type="Proteomes" id="UP000468327">
    <property type="component" value="Unassembled WGS sequence"/>
</dbReference>
<keyword evidence="1" id="KW-1133">Transmembrane helix</keyword>
<comment type="caution">
    <text evidence="2">The sequence shown here is derived from an EMBL/GenBank/DDBJ whole genome shotgun (WGS) entry which is preliminary data.</text>
</comment>
<feature type="transmembrane region" description="Helical" evidence="1">
    <location>
        <begin position="12"/>
        <end position="35"/>
    </location>
</feature>
<feature type="transmembrane region" description="Helical" evidence="1">
    <location>
        <begin position="313"/>
        <end position="334"/>
    </location>
</feature>
<feature type="transmembrane region" description="Helical" evidence="1">
    <location>
        <begin position="73"/>
        <end position="91"/>
    </location>
</feature>
<feature type="transmembrane region" description="Helical" evidence="1">
    <location>
        <begin position="47"/>
        <end position="64"/>
    </location>
</feature>
<dbReference type="AlphaFoldDB" id="A0A6N8IK42"/>
<evidence type="ECO:0000313" key="3">
    <source>
        <dbReference type="Proteomes" id="UP000468327"/>
    </source>
</evidence>
<dbReference type="RefSeq" id="WP_162457273.1">
    <property type="nucleotide sequence ID" value="NZ_DBFAKL010000077.1"/>
</dbReference>
<evidence type="ECO:0000256" key="1">
    <source>
        <dbReference type="SAM" id="Phobius"/>
    </source>
</evidence>
<dbReference type="Pfam" id="PF06541">
    <property type="entry name" value="ABC_trans_CmpB"/>
    <property type="match status" value="1"/>
</dbReference>
<evidence type="ECO:0000313" key="2">
    <source>
        <dbReference type="EMBL" id="MVN15770.1"/>
    </source>
</evidence>
<gene>
    <name evidence="2" type="ORF">GO738_10510</name>
</gene>
<feature type="transmembrane region" description="Helical" evidence="1">
    <location>
        <begin position="155"/>
        <end position="181"/>
    </location>
</feature>
<feature type="transmembrane region" description="Helical" evidence="1">
    <location>
        <begin position="275"/>
        <end position="301"/>
    </location>
</feature>
<reference evidence="2 3" key="1">
    <citation type="submission" date="2019-11" db="EMBL/GenBank/DDBJ databases">
        <title>Whole genome shotgun sequencing (WGS) data from Adlercreutzia equolifaciens ResAG-91, Eggerthella lenta MRI-F36, MRI-F37, MRI-F40, ResAG-49, ResAG-88, ResAG-121, ResAG-145, and Gordonibacter sp. ResAG-5, ResAG-26, ResAG-43, ResAG-50, ResAG-59.</title>
        <authorList>
            <person name="Stoll D.A."/>
            <person name="Danylec N."/>
            <person name="Franz C.M.A.P."/>
            <person name="Huch M."/>
        </authorList>
    </citation>
    <scope>NUCLEOTIDE SEQUENCE [LARGE SCALE GENOMIC DNA]</scope>
    <source>
        <strain evidence="2 3">ResAG-59</strain>
    </source>
</reference>
<keyword evidence="3" id="KW-1185">Reference proteome</keyword>